<reference evidence="5 6" key="1">
    <citation type="submission" date="2024-03" db="EMBL/GenBank/DDBJ databases">
        <title>Human intestinal bacterial collection.</title>
        <authorList>
            <person name="Pauvert C."/>
            <person name="Hitch T.C.A."/>
            <person name="Clavel T."/>
        </authorList>
    </citation>
    <scope>NUCLEOTIDE SEQUENCE [LARGE SCALE GENOMIC DNA]</scope>
    <source>
        <strain evidence="5 6">CLA-AA-H78B</strain>
    </source>
</reference>
<comment type="caution">
    <text evidence="5">The sequence shown here is derived from an EMBL/GenBank/DDBJ whole genome shotgun (WGS) entry which is preliminary data.</text>
</comment>
<dbReference type="SFLD" id="SFLDS00003">
    <property type="entry name" value="Haloacid_Dehalogenase"/>
    <property type="match status" value="1"/>
</dbReference>
<dbReference type="Pfam" id="PF00702">
    <property type="entry name" value="Hydrolase"/>
    <property type="match status" value="1"/>
</dbReference>
<evidence type="ECO:0000256" key="4">
    <source>
        <dbReference type="ARBA" id="ARBA00022842"/>
    </source>
</evidence>
<dbReference type="InterPro" id="IPR036412">
    <property type="entry name" value="HAD-like_sf"/>
</dbReference>
<keyword evidence="3 5" id="KW-0378">Hydrolase</keyword>
<dbReference type="GO" id="GO:0016787">
    <property type="term" value="F:hydrolase activity"/>
    <property type="evidence" value="ECO:0007669"/>
    <property type="project" value="UniProtKB-KW"/>
</dbReference>
<dbReference type="InterPro" id="IPR006439">
    <property type="entry name" value="HAD-SF_hydro_IA"/>
</dbReference>
<proteinExistence type="predicted"/>
<dbReference type="NCBIfam" id="TIGR01549">
    <property type="entry name" value="HAD-SF-IA-v1"/>
    <property type="match status" value="1"/>
</dbReference>
<dbReference type="Proteomes" id="UP001470288">
    <property type="component" value="Unassembled WGS sequence"/>
</dbReference>
<protein>
    <submittedName>
        <fullName evidence="5">HAD family hydrolase</fullName>
        <ecNumber evidence="5">3.1.3.-</ecNumber>
    </submittedName>
</protein>
<keyword evidence="4" id="KW-0460">Magnesium</keyword>
<dbReference type="Gene3D" id="3.40.50.1000">
    <property type="entry name" value="HAD superfamily/HAD-like"/>
    <property type="match status" value="1"/>
</dbReference>
<organism evidence="5 6">
    <name type="scientific">Hominiventricola aquisgranensis</name>
    <dbReference type="NCBI Taxonomy" id="3133164"/>
    <lineage>
        <taxon>Bacteria</taxon>
        <taxon>Bacillati</taxon>
        <taxon>Bacillota</taxon>
        <taxon>Clostridia</taxon>
        <taxon>Lachnospirales</taxon>
        <taxon>Lachnospiraceae</taxon>
        <taxon>Hominiventricola</taxon>
    </lineage>
</organism>
<dbReference type="EMBL" id="JBBMFC010000031">
    <property type="protein sequence ID" value="MEQ2579867.1"/>
    <property type="molecule type" value="Genomic_DNA"/>
</dbReference>
<dbReference type="PRINTS" id="PR00413">
    <property type="entry name" value="HADHALOGNASE"/>
</dbReference>
<dbReference type="Gene3D" id="1.20.120.710">
    <property type="entry name" value="Haloacid dehalogenase hydrolase-like domain"/>
    <property type="match status" value="1"/>
</dbReference>
<dbReference type="PANTHER" id="PTHR46470">
    <property type="entry name" value="N-ACYLNEURAMINATE-9-PHOSPHATASE"/>
    <property type="match status" value="1"/>
</dbReference>
<accession>A0ABV1I3U9</accession>
<dbReference type="NCBIfam" id="TIGR01509">
    <property type="entry name" value="HAD-SF-IA-v3"/>
    <property type="match status" value="1"/>
</dbReference>
<dbReference type="SUPFAM" id="SSF56784">
    <property type="entry name" value="HAD-like"/>
    <property type="match status" value="1"/>
</dbReference>
<gene>
    <name evidence="5" type="ORF">WMO62_13720</name>
</gene>
<dbReference type="EC" id="3.1.3.-" evidence="5"/>
<evidence type="ECO:0000256" key="3">
    <source>
        <dbReference type="ARBA" id="ARBA00022801"/>
    </source>
</evidence>
<name>A0ABV1I3U9_9FIRM</name>
<dbReference type="InterPro" id="IPR051400">
    <property type="entry name" value="HAD-like_hydrolase"/>
</dbReference>
<evidence type="ECO:0000313" key="5">
    <source>
        <dbReference type="EMBL" id="MEQ2579867.1"/>
    </source>
</evidence>
<evidence type="ECO:0000256" key="1">
    <source>
        <dbReference type="ARBA" id="ARBA00001946"/>
    </source>
</evidence>
<keyword evidence="6" id="KW-1185">Reference proteome</keyword>
<keyword evidence="2" id="KW-0479">Metal-binding</keyword>
<comment type="cofactor">
    <cofactor evidence="1">
        <name>Mg(2+)</name>
        <dbReference type="ChEBI" id="CHEBI:18420"/>
    </cofactor>
</comment>
<evidence type="ECO:0000313" key="6">
    <source>
        <dbReference type="Proteomes" id="UP001470288"/>
    </source>
</evidence>
<dbReference type="SFLD" id="SFLDG01129">
    <property type="entry name" value="C1.5:_HAD__Beta-PGM__Phosphata"/>
    <property type="match status" value="1"/>
</dbReference>
<dbReference type="InterPro" id="IPR023214">
    <property type="entry name" value="HAD_sf"/>
</dbReference>
<dbReference type="RefSeq" id="WP_349145021.1">
    <property type="nucleotide sequence ID" value="NZ_JBBMFC010000031.1"/>
</dbReference>
<evidence type="ECO:0000256" key="2">
    <source>
        <dbReference type="ARBA" id="ARBA00022723"/>
    </source>
</evidence>
<dbReference type="PANTHER" id="PTHR46470:SF2">
    <property type="entry name" value="GLYCERALDEHYDE 3-PHOSPHATE PHOSPHATASE"/>
    <property type="match status" value="1"/>
</dbReference>
<sequence>MIKAIVFDVDDTLYDLSGPFKEAFHELYPLEELDLEGAFLASRRYSDSVYAKSLSGEMSMEDMYVYRFQNAFHDYGKNMDAQEALHFQEIYEKHQHMIHMTEAMQEFLKELSDKMVLGIITNGPSGHQWDKIRALEATRWIPKDHVFISGEYGVAKPERRIFELVQEKLKLQPQEFCYVGDSYENDIEGAKGAGWNAIWYNHRNHRPKGSAEPDYMVRSEKELLELLSQVASGK</sequence>